<accession>A0ABQ3MFU4</accession>
<evidence type="ECO:0000313" key="2">
    <source>
        <dbReference type="EMBL" id="GHH42158.1"/>
    </source>
</evidence>
<dbReference type="Gene3D" id="3.40.50.720">
    <property type="entry name" value="NAD(P)-binding Rossmann-like Domain"/>
    <property type="match status" value="1"/>
</dbReference>
<dbReference type="Gene3D" id="3.90.930.60">
    <property type="match status" value="1"/>
</dbReference>
<keyword evidence="3" id="KW-1185">Reference proteome</keyword>
<evidence type="ECO:0000259" key="1">
    <source>
        <dbReference type="Pfam" id="PF00899"/>
    </source>
</evidence>
<dbReference type="Proteomes" id="UP000605568">
    <property type="component" value="Unassembled WGS sequence"/>
</dbReference>
<protein>
    <submittedName>
        <fullName evidence="2">Thiamine/molybdopterin biosynthesis protein</fullName>
    </submittedName>
</protein>
<sequence length="374" mass="40895">MNVEGAERLRPRVKFEHRPVRHGCDTVRIGSDIEGIGIDVRDVDGWLWALLTLLDGSRTVEQVVNNLVPRFPAHPESHVRKAVRFFAAAGYLEDADEADPAGLSDSERDRYSRGHSLIRWMTRTSFRSTWEAQLRLRGARVTVIGVGGAGATAALALVMSGVGHVHCVDRDHVELSDLNRQVLYTERHIGWPKTDAAVERLREYNSDVLVTGEQTTIDGVDVLRRFAAYSDVLVLTADRPEDIRSWANQACHATRTPWVYGGYVGPRPTVGIYLPGVGPCYDCGRAAERERLAALPPRTSWSPSAGVAHYAAANAVTAGMAGHLIAHAAMSTITGIPELPTNCQYTVNLVTLNDIHRIGPAEPRPDCPTCGRSA</sequence>
<dbReference type="PANTHER" id="PTHR10953:SF102">
    <property type="entry name" value="ADENYLYLTRANSFERASE AND SULFURTRANSFERASE MOCS3"/>
    <property type="match status" value="1"/>
</dbReference>
<comment type="caution">
    <text evidence="2">The sequence shown here is derived from an EMBL/GenBank/DDBJ whole genome shotgun (WGS) entry which is preliminary data.</text>
</comment>
<dbReference type="InterPro" id="IPR045886">
    <property type="entry name" value="ThiF/MoeB/HesA"/>
</dbReference>
<evidence type="ECO:0000313" key="3">
    <source>
        <dbReference type="Proteomes" id="UP000605568"/>
    </source>
</evidence>
<dbReference type="InterPro" id="IPR000594">
    <property type="entry name" value="ThiF_NAD_FAD-bd"/>
</dbReference>
<dbReference type="Pfam" id="PF00899">
    <property type="entry name" value="ThiF"/>
    <property type="match status" value="1"/>
</dbReference>
<dbReference type="SUPFAM" id="SSF69572">
    <property type="entry name" value="Activating enzymes of the ubiquitin-like proteins"/>
    <property type="match status" value="1"/>
</dbReference>
<dbReference type="EMBL" id="BNAR01000005">
    <property type="protein sequence ID" value="GHH42158.1"/>
    <property type="molecule type" value="Genomic_DNA"/>
</dbReference>
<dbReference type="InterPro" id="IPR035985">
    <property type="entry name" value="Ubiquitin-activating_enz"/>
</dbReference>
<dbReference type="RefSeq" id="WP_229904848.1">
    <property type="nucleotide sequence ID" value="NZ_BNAR01000005.1"/>
</dbReference>
<dbReference type="PANTHER" id="PTHR10953">
    <property type="entry name" value="UBIQUITIN-ACTIVATING ENZYME E1"/>
    <property type="match status" value="1"/>
</dbReference>
<reference evidence="3" key="1">
    <citation type="journal article" date="2019" name="Int. J. Syst. Evol. Microbiol.">
        <title>The Global Catalogue of Microorganisms (GCM) 10K type strain sequencing project: providing services to taxonomists for standard genome sequencing and annotation.</title>
        <authorList>
            <consortium name="The Broad Institute Genomics Platform"/>
            <consortium name="The Broad Institute Genome Sequencing Center for Infectious Disease"/>
            <person name="Wu L."/>
            <person name="Ma J."/>
        </authorList>
    </citation>
    <scope>NUCLEOTIDE SEQUENCE [LARGE SCALE GENOMIC DNA]</scope>
    <source>
        <strain evidence="3">CGMCC 4.7367</strain>
    </source>
</reference>
<gene>
    <name evidence="2" type="ORF">GCM10017774_37990</name>
</gene>
<proteinExistence type="predicted"/>
<name>A0ABQ3MFU4_9PSEU</name>
<feature type="domain" description="THIF-type NAD/FAD binding fold" evidence="1">
    <location>
        <begin position="131"/>
        <end position="368"/>
    </location>
</feature>
<organism evidence="2 3">
    <name type="scientific">Lentzea cavernae</name>
    <dbReference type="NCBI Taxonomy" id="2020703"/>
    <lineage>
        <taxon>Bacteria</taxon>
        <taxon>Bacillati</taxon>
        <taxon>Actinomycetota</taxon>
        <taxon>Actinomycetes</taxon>
        <taxon>Pseudonocardiales</taxon>
        <taxon>Pseudonocardiaceae</taxon>
        <taxon>Lentzea</taxon>
    </lineage>
</organism>